<dbReference type="Proteomes" id="UP001159427">
    <property type="component" value="Unassembled WGS sequence"/>
</dbReference>
<evidence type="ECO:0000313" key="1">
    <source>
        <dbReference type="EMBL" id="CAH3192782.1"/>
    </source>
</evidence>
<dbReference type="EMBL" id="CALNXI010003291">
    <property type="protein sequence ID" value="CAH3192782.1"/>
    <property type="molecule type" value="Genomic_DNA"/>
</dbReference>
<feature type="non-terminal residue" evidence="1">
    <location>
        <position position="191"/>
    </location>
</feature>
<proteinExistence type="predicted"/>
<sequence>MFCSDSGSQACGCSFHTRQPNNLYVVSTFGLCTGLLRQREFPTEGFLNSEKINLVVDAVLNGIAIDSGMRVSYGGKTFHSNDELQKMQTRIAEPEHKMRELEKSNEYLNSFLPSSPPIATSSPSCSSKYCSIDSLNTSTSSTSNNTSCSSNCNSSISNASVIEETLNGFLGPTLKKRKVVTECRKTSAFVD</sequence>
<comment type="caution">
    <text evidence="1">The sequence shown here is derived from an EMBL/GenBank/DDBJ whole genome shotgun (WGS) entry which is preliminary data.</text>
</comment>
<gene>
    <name evidence="1" type="ORF">PEVE_00024541</name>
</gene>
<accession>A0ABN8SMG8</accession>
<protein>
    <submittedName>
        <fullName evidence="1">Uncharacterized protein</fullName>
    </submittedName>
</protein>
<keyword evidence="2" id="KW-1185">Reference proteome</keyword>
<organism evidence="1 2">
    <name type="scientific">Porites evermanni</name>
    <dbReference type="NCBI Taxonomy" id="104178"/>
    <lineage>
        <taxon>Eukaryota</taxon>
        <taxon>Metazoa</taxon>
        <taxon>Cnidaria</taxon>
        <taxon>Anthozoa</taxon>
        <taxon>Hexacorallia</taxon>
        <taxon>Scleractinia</taxon>
        <taxon>Fungiina</taxon>
        <taxon>Poritidae</taxon>
        <taxon>Porites</taxon>
    </lineage>
</organism>
<evidence type="ECO:0000313" key="2">
    <source>
        <dbReference type="Proteomes" id="UP001159427"/>
    </source>
</evidence>
<name>A0ABN8SMG8_9CNID</name>
<reference evidence="1 2" key="1">
    <citation type="submission" date="2022-05" db="EMBL/GenBank/DDBJ databases">
        <authorList>
            <consortium name="Genoscope - CEA"/>
            <person name="William W."/>
        </authorList>
    </citation>
    <scope>NUCLEOTIDE SEQUENCE [LARGE SCALE GENOMIC DNA]</scope>
</reference>